<dbReference type="PANTHER" id="PTHR18898:SF2">
    <property type="entry name" value="NUCLEOPROTEIN TPR"/>
    <property type="match status" value="1"/>
</dbReference>
<gene>
    <name evidence="3" type="ORF">ARALYDRAFT_684175</name>
</gene>
<keyword evidence="2" id="KW-1133">Transmembrane helix</keyword>
<keyword evidence="4" id="KW-1185">Reference proteome</keyword>
<accession>D7MKE7</accession>
<name>D7MKE7_ARALL</name>
<organism evidence="4">
    <name type="scientific">Arabidopsis lyrata subsp. lyrata</name>
    <name type="common">Lyre-leaved rock-cress</name>
    <dbReference type="NCBI Taxonomy" id="81972"/>
    <lineage>
        <taxon>Eukaryota</taxon>
        <taxon>Viridiplantae</taxon>
        <taxon>Streptophyta</taxon>
        <taxon>Embryophyta</taxon>
        <taxon>Tracheophyta</taxon>
        <taxon>Spermatophyta</taxon>
        <taxon>Magnoliopsida</taxon>
        <taxon>eudicotyledons</taxon>
        <taxon>Gunneridae</taxon>
        <taxon>Pentapetalae</taxon>
        <taxon>rosids</taxon>
        <taxon>malvids</taxon>
        <taxon>Brassicales</taxon>
        <taxon>Brassicaceae</taxon>
        <taxon>Camelineae</taxon>
        <taxon>Arabidopsis</taxon>
    </lineage>
</organism>
<keyword evidence="2" id="KW-0472">Membrane</keyword>
<protein>
    <submittedName>
        <fullName evidence="3">Predicted protein</fullName>
    </submittedName>
</protein>
<feature type="coiled-coil region" evidence="1">
    <location>
        <begin position="130"/>
        <end position="165"/>
    </location>
</feature>
<evidence type="ECO:0000313" key="4">
    <source>
        <dbReference type="Proteomes" id="UP000008694"/>
    </source>
</evidence>
<dbReference type="GO" id="GO:0017056">
    <property type="term" value="F:structural constituent of nuclear pore"/>
    <property type="evidence" value="ECO:0007669"/>
    <property type="project" value="TreeGrafter"/>
</dbReference>
<dbReference type="AlphaFoldDB" id="D7MKE7"/>
<dbReference type="GO" id="GO:0006406">
    <property type="term" value="P:mRNA export from nucleus"/>
    <property type="evidence" value="ECO:0007669"/>
    <property type="project" value="TreeGrafter"/>
</dbReference>
<dbReference type="HOGENOM" id="CLU_542245_0_0_1"/>
<dbReference type="STRING" id="81972.D7MKE7"/>
<keyword evidence="1" id="KW-0175">Coiled coil</keyword>
<dbReference type="eggNOG" id="KOG4674">
    <property type="taxonomic scope" value="Eukaryota"/>
</dbReference>
<dbReference type="Proteomes" id="UP000008694">
    <property type="component" value="Unassembled WGS sequence"/>
</dbReference>
<proteinExistence type="predicted"/>
<sequence length="503" mass="57655">MADRDEATKRAQEKAFECILSLEEDFAKARILLTALFSSFSFGFWSEIIAIRSERDKLAMGAYFATEKLEGVMKESECKREEMNGVLARNIESSQLIIDNQRKLSENSESLPAAEEISRKLSMEATLDTVQSTKEVCEEARAAKRRKQEEHIKQLEREGLKLKRIARRKEECAEYYFGPQSNFEQCCNALKAVSVEEKSPRLLSLSFPWSTFLRLPFFWCCFCEALDMDSGGIALFEIMRWSANLFLAVEEIEKLRGEVECSKSHMLQLESALNMAESTWGSLNGERTSTSASILTEDEIKSLQFQGFDDIKLLMSRWISKNPPPANILGICNPIYLPPPQSGYNLFRPYSYSSPQQDAIQLNSGSKSVAELAPLFLFLLQNQGRLKRIRTVNLVNLPAGFAYYANILVAKALTVSPDISLVGNMHLRRRKTLKQKLEKCEVEIEKTRKTDELNLDTFQHFHKLAKIHEKYQEAVDALRHEQLGRKEAEMILQRVVSIRIYYY</sequence>
<evidence type="ECO:0000256" key="1">
    <source>
        <dbReference type="SAM" id="Coils"/>
    </source>
</evidence>
<keyword evidence="2" id="KW-0812">Transmembrane</keyword>
<evidence type="ECO:0000256" key="2">
    <source>
        <dbReference type="SAM" id="Phobius"/>
    </source>
</evidence>
<dbReference type="GO" id="GO:0005643">
    <property type="term" value="C:nuclear pore"/>
    <property type="evidence" value="ECO:0007669"/>
    <property type="project" value="TreeGrafter"/>
</dbReference>
<reference evidence="4" key="1">
    <citation type="journal article" date="2011" name="Nat. Genet.">
        <title>The Arabidopsis lyrata genome sequence and the basis of rapid genome size change.</title>
        <authorList>
            <person name="Hu T.T."/>
            <person name="Pattyn P."/>
            <person name="Bakker E.G."/>
            <person name="Cao J."/>
            <person name="Cheng J.-F."/>
            <person name="Clark R.M."/>
            <person name="Fahlgren N."/>
            <person name="Fawcett J.A."/>
            <person name="Grimwood J."/>
            <person name="Gundlach H."/>
            <person name="Haberer G."/>
            <person name="Hollister J.D."/>
            <person name="Ossowski S."/>
            <person name="Ottilar R.P."/>
            <person name="Salamov A.A."/>
            <person name="Schneeberger K."/>
            <person name="Spannagl M."/>
            <person name="Wang X."/>
            <person name="Yang L."/>
            <person name="Nasrallah M.E."/>
            <person name="Bergelson J."/>
            <person name="Carrington J.C."/>
            <person name="Gaut B.S."/>
            <person name="Schmutz J."/>
            <person name="Mayer K.F.X."/>
            <person name="Van de Peer Y."/>
            <person name="Grigoriev I.V."/>
            <person name="Nordborg M."/>
            <person name="Weigel D."/>
            <person name="Guo Y.-L."/>
        </authorList>
    </citation>
    <scope>NUCLEOTIDE SEQUENCE [LARGE SCALE GENOMIC DNA]</scope>
    <source>
        <strain evidence="4">cv. MN47</strain>
    </source>
</reference>
<dbReference type="PANTHER" id="PTHR18898">
    <property type="entry name" value="NUCLEOPROTEIN TPR-RELATED"/>
    <property type="match status" value="1"/>
</dbReference>
<dbReference type="Gramene" id="Al_scaffold_0008_995">
    <property type="protein sequence ID" value="Al_scaffold_0008_995"/>
    <property type="gene ID" value="Al_scaffold_0008_995"/>
</dbReference>
<feature type="transmembrane region" description="Helical" evidence="2">
    <location>
        <begin position="31"/>
        <end position="51"/>
    </location>
</feature>
<evidence type="ECO:0000313" key="3">
    <source>
        <dbReference type="EMBL" id="EFH40114.1"/>
    </source>
</evidence>
<dbReference type="EMBL" id="GL348720">
    <property type="protein sequence ID" value="EFH40114.1"/>
    <property type="molecule type" value="Genomic_DNA"/>
</dbReference>